<organism evidence="2 3">
    <name type="scientific">Paraburkholderia aspalathi</name>
    <dbReference type="NCBI Taxonomy" id="1324617"/>
    <lineage>
        <taxon>Bacteria</taxon>
        <taxon>Pseudomonadati</taxon>
        <taxon>Pseudomonadota</taxon>
        <taxon>Betaproteobacteria</taxon>
        <taxon>Burkholderiales</taxon>
        <taxon>Burkholderiaceae</taxon>
        <taxon>Paraburkholderia</taxon>
    </lineage>
</organism>
<dbReference type="Proteomes" id="UP000198844">
    <property type="component" value="Unassembled WGS sequence"/>
</dbReference>
<dbReference type="Pfam" id="PF12680">
    <property type="entry name" value="SnoaL_2"/>
    <property type="match status" value="1"/>
</dbReference>
<proteinExistence type="predicted"/>
<feature type="domain" description="SnoaL-like" evidence="1">
    <location>
        <begin position="70"/>
        <end position="166"/>
    </location>
</feature>
<dbReference type="InterPro" id="IPR037401">
    <property type="entry name" value="SnoaL-like"/>
</dbReference>
<name>A0A1I7E5W5_9BURK</name>
<accession>A0A1I7E5W5</accession>
<dbReference type="AlphaFoldDB" id="A0A1I7E5W5"/>
<dbReference type="SUPFAM" id="SSF54427">
    <property type="entry name" value="NTF2-like"/>
    <property type="match status" value="1"/>
</dbReference>
<dbReference type="PANTHER" id="PTHR38436">
    <property type="entry name" value="POLYKETIDE CYCLASE SNOAL-LIKE DOMAIN"/>
    <property type="match status" value="1"/>
</dbReference>
<evidence type="ECO:0000259" key="1">
    <source>
        <dbReference type="Pfam" id="PF12680"/>
    </source>
</evidence>
<sequence length="184" mass="20341">MLKSLQPPAFNEKKGTVMPNRTSLLQRVAATAAFFVLIASHVARAEDSVAPAHPAARDIAQEERNRALVVNFYDAVFNRHDLTTASAVLAPNYIQHNPHVPTGSAPFISFFTEYFKHAPDARSAIVRSATDGDLVFLHVHSTSNPQDRGNAIVDIFRVERGKIAEHWDVIQPVPEQSANDNTMF</sequence>
<dbReference type="EMBL" id="FPBH01000014">
    <property type="protein sequence ID" value="SFU19338.1"/>
    <property type="molecule type" value="Genomic_DNA"/>
</dbReference>
<dbReference type="InterPro" id="IPR032710">
    <property type="entry name" value="NTF2-like_dom_sf"/>
</dbReference>
<dbReference type="InterPro" id="IPR009959">
    <property type="entry name" value="Cyclase_SnoaL-like"/>
</dbReference>
<evidence type="ECO:0000313" key="2">
    <source>
        <dbReference type="EMBL" id="SFU19338.1"/>
    </source>
</evidence>
<dbReference type="Gene3D" id="3.10.450.50">
    <property type="match status" value="1"/>
</dbReference>
<dbReference type="PANTHER" id="PTHR38436:SF1">
    <property type="entry name" value="ESTER CYCLASE"/>
    <property type="match status" value="1"/>
</dbReference>
<reference evidence="2 3" key="1">
    <citation type="submission" date="2016-10" db="EMBL/GenBank/DDBJ databases">
        <authorList>
            <person name="de Groot N.N."/>
        </authorList>
    </citation>
    <scope>NUCLEOTIDE SEQUENCE [LARGE SCALE GENOMIC DNA]</scope>
    <source>
        <strain evidence="2 3">LMG 27731</strain>
    </source>
</reference>
<dbReference type="GO" id="GO:0030638">
    <property type="term" value="P:polyketide metabolic process"/>
    <property type="evidence" value="ECO:0007669"/>
    <property type="project" value="InterPro"/>
</dbReference>
<evidence type="ECO:0000313" key="3">
    <source>
        <dbReference type="Proteomes" id="UP000198844"/>
    </source>
</evidence>
<gene>
    <name evidence="2" type="ORF">SAMN05192563_101445</name>
</gene>
<protein>
    <submittedName>
        <fullName evidence="2">Predicted SnoaL-like aldol condensation-catalyzing enzyme</fullName>
    </submittedName>
</protein>